<dbReference type="GO" id="GO:0005975">
    <property type="term" value="P:carbohydrate metabolic process"/>
    <property type="evidence" value="ECO:0007669"/>
    <property type="project" value="InterPro"/>
</dbReference>
<dbReference type="PANTHER" id="PTHR11749">
    <property type="entry name" value="RIBULOSE-5-PHOSPHATE-3-EPIMERASE"/>
    <property type="match status" value="1"/>
</dbReference>
<dbReference type="GO" id="GO:0006163">
    <property type="term" value="P:purine nucleotide metabolic process"/>
    <property type="evidence" value="ECO:0007669"/>
    <property type="project" value="UniProtKB-ARBA"/>
</dbReference>
<evidence type="ECO:0008006" key="13">
    <source>
        <dbReference type="Google" id="ProtNLM"/>
    </source>
</evidence>
<dbReference type="CDD" id="cd00429">
    <property type="entry name" value="RPE"/>
    <property type="match status" value="1"/>
</dbReference>
<evidence type="ECO:0000256" key="7">
    <source>
        <dbReference type="ARBA" id="ARBA00023004"/>
    </source>
</evidence>
<evidence type="ECO:0000256" key="6">
    <source>
        <dbReference type="ARBA" id="ARBA00022833"/>
    </source>
</evidence>
<comment type="cofactor">
    <cofactor evidence="1">
        <name>Mn(2+)</name>
        <dbReference type="ChEBI" id="CHEBI:29035"/>
    </cofactor>
</comment>
<dbReference type="SUPFAM" id="SSF51366">
    <property type="entry name" value="Ribulose-phoshate binding barrel"/>
    <property type="match status" value="1"/>
</dbReference>
<dbReference type="FunFam" id="3.20.20.70:FF:000191">
    <property type="entry name" value="ribulose-phosphate 3-epimerase isoform X2"/>
    <property type="match status" value="1"/>
</dbReference>
<gene>
    <name evidence="11" type="ORF">A3J30_01265</name>
</gene>
<proteinExistence type="predicted"/>
<reference evidence="11 12" key="1">
    <citation type="journal article" date="2016" name="Nat. Commun.">
        <title>Thousands of microbial genomes shed light on interconnected biogeochemical processes in an aquifer system.</title>
        <authorList>
            <person name="Anantharaman K."/>
            <person name="Brown C.T."/>
            <person name="Hug L.A."/>
            <person name="Sharon I."/>
            <person name="Castelle C.J."/>
            <person name="Probst A.J."/>
            <person name="Thomas B.C."/>
            <person name="Singh A."/>
            <person name="Wilkins M.J."/>
            <person name="Karaoz U."/>
            <person name="Brodie E.L."/>
            <person name="Williams K.H."/>
            <person name="Hubbard S.S."/>
            <person name="Banfield J.F."/>
        </authorList>
    </citation>
    <scope>NUCLEOTIDE SEQUENCE [LARGE SCALE GENOMIC DNA]</scope>
</reference>
<dbReference type="InterPro" id="IPR011060">
    <property type="entry name" value="RibuloseP-bd_barrel"/>
</dbReference>
<evidence type="ECO:0000256" key="9">
    <source>
        <dbReference type="ARBA" id="ARBA00023235"/>
    </source>
</evidence>
<dbReference type="Gene3D" id="3.20.20.70">
    <property type="entry name" value="Aldolase class I"/>
    <property type="match status" value="1"/>
</dbReference>
<evidence type="ECO:0000256" key="4">
    <source>
        <dbReference type="ARBA" id="ARBA00011738"/>
    </source>
</evidence>
<protein>
    <recommendedName>
        <fullName evidence="13">Ribulose-phosphate 3-epimerase</fullName>
    </recommendedName>
</protein>
<evidence type="ECO:0000256" key="1">
    <source>
        <dbReference type="ARBA" id="ARBA00001936"/>
    </source>
</evidence>
<keyword evidence="10" id="KW-0119">Carbohydrate metabolism</keyword>
<evidence type="ECO:0000256" key="2">
    <source>
        <dbReference type="ARBA" id="ARBA00001947"/>
    </source>
</evidence>
<evidence type="ECO:0000256" key="3">
    <source>
        <dbReference type="ARBA" id="ARBA00001954"/>
    </source>
</evidence>
<keyword evidence="9" id="KW-0413">Isomerase</keyword>
<evidence type="ECO:0000313" key="12">
    <source>
        <dbReference type="Proteomes" id="UP000178222"/>
    </source>
</evidence>
<dbReference type="GO" id="GO:0046872">
    <property type="term" value="F:metal ion binding"/>
    <property type="evidence" value="ECO:0007669"/>
    <property type="project" value="UniProtKB-KW"/>
</dbReference>
<dbReference type="InterPro" id="IPR013785">
    <property type="entry name" value="Aldolase_TIM"/>
</dbReference>
<comment type="caution">
    <text evidence="11">The sequence shown here is derived from an EMBL/GenBank/DDBJ whole genome shotgun (WGS) entry which is preliminary data.</text>
</comment>
<dbReference type="Pfam" id="PF00834">
    <property type="entry name" value="Ribul_P_3_epim"/>
    <property type="match status" value="1"/>
</dbReference>
<keyword evidence="8" id="KW-0464">Manganese</keyword>
<keyword evidence="6" id="KW-0862">Zinc</keyword>
<comment type="cofactor">
    <cofactor evidence="2">
        <name>Zn(2+)</name>
        <dbReference type="ChEBI" id="CHEBI:29105"/>
    </cofactor>
</comment>
<keyword evidence="7" id="KW-0408">Iron</keyword>
<dbReference type="GO" id="GO:1901135">
    <property type="term" value="P:carbohydrate derivative metabolic process"/>
    <property type="evidence" value="ECO:0007669"/>
    <property type="project" value="UniProtKB-ARBA"/>
</dbReference>
<evidence type="ECO:0000256" key="10">
    <source>
        <dbReference type="ARBA" id="ARBA00023277"/>
    </source>
</evidence>
<evidence type="ECO:0000256" key="8">
    <source>
        <dbReference type="ARBA" id="ARBA00023211"/>
    </source>
</evidence>
<organism evidence="11 12">
    <name type="scientific">Candidatus Wildermuthbacteria bacterium RIFCSPLOWO2_02_FULL_47_9c</name>
    <dbReference type="NCBI Taxonomy" id="1802466"/>
    <lineage>
        <taxon>Bacteria</taxon>
        <taxon>Candidatus Wildermuthiibacteriota</taxon>
    </lineage>
</organism>
<comment type="cofactor">
    <cofactor evidence="3">
        <name>Fe(2+)</name>
        <dbReference type="ChEBI" id="CHEBI:29033"/>
    </cofactor>
</comment>
<evidence type="ECO:0000313" key="11">
    <source>
        <dbReference type="EMBL" id="OHA75967.1"/>
    </source>
</evidence>
<sequence length="211" mass="23665">MQKIVPAILTDSAADLAKKLKILAGNTQWVQIDVMDGLFVPEISVPLSVLEELADDFDYEIHLMVQDPASYLETCQAVGAKRVIFHIEGVKNPEHVFQEMQKYSFERGIALSPETQLDVVKKWQQQIDSLLFLSIHPGKQGREFIPSVLEKIRALRMFSLDILLGVDGGINEPEEFKRVFEAGADYVVVGSGIWKSKDPIAALRKLEAMVQ</sequence>
<dbReference type="GO" id="GO:0006091">
    <property type="term" value="P:generation of precursor metabolites and energy"/>
    <property type="evidence" value="ECO:0007669"/>
    <property type="project" value="UniProtKB-ARBA"/>
</dbReference>
<dbReference type="AlphaFoldDB" id="A0A1G2RT40"/>
<dbReference type="GO" id="GO:0046496">
    <property type="term" value="P:nicotinamide nucleotide metabolic process"/>
    <property type="evidence" value="ECO:0007669"/>
    <property type="project" value="UniProtKB-ARBA"/>
</dbReference>
<keyword evidence="5" id="KW-0479">Metal-binding</keyword>
<dbReference type="Proteomes" id="UP000178222">
    <property type="component" value="Unassembled WGS sequence"/>
</dbReference>
<evidence type="ECO:0000256" key="5">
    <source>
        <dbReference type="ARBA" id="ARBA00022723"/>
    </source>
</evidence>
<comment type="subunit">
    <text evidence="4">Homodimer.</text>
</comment>
<dbReference type="EMBL" id="MHUL01000046">
    <property type="protein sequence ID" value="OHA75967.1"/>
    <property type="molecule type" value="Genomic_DNA"/>
</dbReference>
<accession>A0A1G2RT40</accession>
<dbReference type="InterPro" id="IPR000056">
    <property type="entry name" value="Ribul_P_3_epim-like"/>
</dbReference>
<dbReference type="GO" id="GO:0016857">
    <property type="term" value="F:racemase and epimerase activity, acting on carbohydrates and derivatives"/>
    <property type="evidence" value="ECO:0007669"/>
    <property type="project" value="InterPro"/>
</dbReference>
<name>A0A1G2RT40_9BACT</name>